<dbReference type="InterPro" id="IPR006162">
    <property type="entry name" value="Ppantetheine_attach_site"/>
</dbReference>
<dbReference type="PROSITE" id="PS52019">
    <property type="entry name" value="PKS_MFAS_DH"/>
    <property type="match status" value="1"/>
</dbReference>
<feature type="compositionally biased region" description="Polar residues" evidence="6">
    <location>
        <begin position="1720"/>
        <end position="1741"/>
    </location>
</feature>
<feature type="domain" description="Carrier" evidence="7">
    <location>
        <begin position="1628"/>
        <end position="1709"/>
    </location>
</feature>
<dbReference type="Pfam" id="PF00698">
    <property type="entry name" value="Acyl_transf_1"/>
    <property type="match status" value="1"/>
</dbReference>
<dbReference type="SMART" id="SM00827">
    <property type="entry name" value="PKS_AT"/>
    <property type="match status" value="1"/>
</dbReference>
<evidence type="ECO:0000256" key="6">
    <source>
        <dbReference type="SAM" id="MobiDB-lite"/>
    </source>
</evidence>
<keyword evidence="1" id="KW-0596">Phosphopantetheine</keyword>
<dbReference type="SUPFAM" id="SSF47336">
    <property type="entry name" value="ACP-like"/>
    <property type="match status" value="2"/>
</dbReference>
<dbReference type="PROSITE" id="PS50075">
    <property type="entry name" value="CARRIER"/>
    <property type="match status" value="1"/>
</dbReference>
<dbReference type="PROSITE" id="PS00012">
    <property type="entry name" value="PHOSPHOPANTETHEINE"/>
    <property type="match status" value="1"/>
</dbReference>
<dbReference type="InterPro" id="IPR042104">
    <property type="entry name" value="PKS_dehydratase_sf"/>
</dbReference>
<dbReference type="GO" id="GO:0004315">
    <property type="term" value="F:3-oxoacyl-[acyl-carrier-protein] synthase activity"/>
    <property type="evidence" value="ECO:0007669"/>
    <property type="project" value="InterPro"/>
</dbReference>
<dbReference type="InterPro" id="IPR049900">
    <property type="entry name" value="PKS_mFAS_DH"/>
</dbReference>
<dbReference type="PANTHER" id="PTHR43775:SF37">
    <property type="entry name" value="SI:DKEY-61P9.11"/>
    <property type="match status" value="1"/>
</dbReference>
<feature type="domain" description="Ketosynthase family 3 (KS3)" evidence="8">
    <location>
        <begin position="377"/>
        <end position="797"/>
    </location>
</feature>
<evidence type="ECO:0000259" key="7">
    <source>
        <dbReference type="PROSITE" id="PS50075"/>
    </source>
</evidence>
<feature type="region of interest" description="Disordered" evidence="6">
    <location>
        <begin position="1601"/>
        <end position="1632"/>
    </location>
</feature>
<dbReference type="InterPro" id="IPR016035">
    <property type="entry name" value="Acyl_Trfase/lysoPLipase"/>
</dbReference>
<dbReference type="GO" id="GO:0004312">
    <property type="term" value="F:fatty acid synthase activity"/>
    <property type="evidence" value="ECO:0007669"/>
    <property type="project" value="TreeGrafter"/>
</dbReference>
<keyword evidence="2" id="KW-0597">Phosphoprotein</keyword>
<comment type="caution">
    <text evidence="10">The sequence shown here is derived from an EMBL/GenBank/DDBJ whole genome shotgun (WGS) entry which is preliminary data.</text>
</comment>
<organism evidence="10 11">
    <name type="scientific">Saxophila tyrrhenica</name>
    <dbReference type="NCBI Taxonomy" id="1690608"/>
    <lineage>
        <taxon>Eukaryota</taxon>
        <taxon>Fungi</taxon>
        <taxon>Dikarya</taxon>
        <taxon>Ascomycota</taxon>
        <taxon>Pezizomycotina</taxon>
        <taxon>Dothideomycetes</taxon>
        <taxon>Dothideomycetidae</taxon>
        <taxon>Mycosphaerellales</taxon>
        <taxon>Extremaceae</taxon>
        <taxon>Saxophila</taxon>
    </lineage>
</organism>
<evidence type="ECO:0000256" key="1">
    <source>
        <dbReference type="ARBA" id="ARBA00022450"/>
    </source>
</evidence>
<dbReference type="Pfam" id="PF22621">
    <property type="entry name" value="CurL-like_PKS_C"/>
    <property type="match status" value="1"/>
</dbReference>
<dbReference type="InterPro" id="IPR018201">
    <property type="entry name" value="Ketoacyl_synth_AS"/>
</dbReference>
<dbReference type="GO" id="GO:0006633">
    <property type="term" value="P:fatty acid biosynthetic process"/>
    <property type="evidence" value="ECO:0007669"/>
    <property type="project" value="InterPro"/>
</dbReference>
<dbReference type="InterPro" id="IPR016036">
    <property type="entry name" value="Malonyl_transacylase_ACP-bd"/>
</dbReference>
<evidence type="ECO:0000256" key="2">
    <source>
        <dbReference type="ARBA" id="ARBA00022553"/>
    </source>
</evidence>
<dbReference type="Proteomes" id="UP001337655">
    <property type="component" value="Unassembled WGS sequence"/>
</dbReference>
<dbReference type="InterPro" id="IPR014043">
    <property type="entry name" value="Acyl_transferase_dom"/>
</dbReference>
<feature type="region of interest" description="N-terminal hotdog fold" evidence="5">
    <location>
        <begin position="1286"/>
        <end position="1420"/>
    </location>
</feature>
<dbReference type="Pfam" id="PF00975">
    <property type="entry name" value="Thioesterase"/>
    <property type="match status" value="1"/>
</dbReference>
<dbReference type="InterPro" id="IPR049551">
    <property type="entry name" value="PKS_DH_C"/>
</dbReference>
<dbReference type="Gene3D" id="3.40.47.10">
    <property type="match status" value="1"/>
</dbReference>
<evidence type="ECO:0000313" key="11">
    <source>
        <dbReference type="Proteomes" id="UP001337655"/>
    </source>
</evidence>
<dbReference type="Pfam" id="PF14765">
    <property type="entry name" value="PS-DH"/>
    <property type="match status" value="1"/>
</dbReference>
<keyword evidence="11" id="KW-1185">Reference proteome</keyword>
<dbReference type="Pfam" id="PF00550">
    <property type="entry name" value="PP-binding"/>
    <property type="match status" value="2"/>
</dbReference>
<dbReference type="InterPro" id="IPR016039">
    <property type="entry name" value="Thiolase-like"/>
</dbReference>
<dbReference type="Pfam" id="PF00109">
    <property type="entry name" value="ketoacyl-synt"/>
    <property type="match status" value="1"/>
</dbReference>
<accession>A0AAV9P0K9</accession>
<feature type="domain" description="PKS/mFAS DH" evidence="9">
    <location>
        <begin position="1286"/>
        <end position="1593"/>
    </location>
</feature>
<dbReference type="SUPFAM" id="SSF55048">
    <property type="entry name" value="Probable ACP-binding domain of malonyl-CoA ACP transacylase"/>
    <property type="match status" value="1"/>
</dbReference>
<dbReference type="RefSeq" id="XP_064655989.1">
    <property type="nucleotide sequence ID" value="XM_064805529.1"/>
</dbReference>
<dbReference type="CDD" id="cd00833">
    <property type="entry name" value="PKS"/>
    <property type="match status" value="1"/>
</dbReference>
<reference evidence="10 11" key="1">
    <citation type="submission" date="2023-08" db="EMBL/GenBank/DDBJ databases">
        <title>Black Yeasts Isolated from many extreme environments.</title>
        <authorList>
            <person name="Coleine C."/>
            <person name="Stajich J.E."/>
            <person name="Selbmann L."/>
        </authorList>
    </citation>
    <scope>NUCLEOTIDE SEQUENCE [LARGE SCALE GENOMIC DNA]</scope>
    <source>
        <strain evidence="10 11">CCFEE 5935</strain>
    </source>
</reference>
<dbReference type="Gene3D" id="3.40.366.10">
    <property type="entry name" value="Malonyl-Coenzyme A Acyl Carrier Protein, domain 2"/>
    <property type="match status" value="2"/>
</dbReference>
<evidence type="ECO:0000256" key="3">
    <source>
        <dbReference type="ARBA" id="ARBA00022679"/>
    </source>
</evidence>
<proteinExistence type="predicted"/>
<protein>
    <submittedName>
        <fullName evidence="10">Polyketide beta-ketoacyl-synthase</fullName>
    </submittedName>
</protein>
<feature type="region of interest" description="Disordered" evidence="6">
    <location>
        <begin position="1258"/>
        <end position="1279"/>
    </location>
</feature>
<dbReference type="InterPro" id="IPR020841">
    <property type="entry name" value="PKS_Beta-ketoAc_synthase_dom"/>
</dbReference>
<dbReference type="InterPro" id="IPR001031">
    <property type="entry name" value="Thioesterase"/>
</dbReference>
<feature type="active site" description="Proton donor; for dehydratase activity" evidence="5">
    <location>
        <position position="1508"/>
    </location>
</feature>
<dbReference type="SMART" id="SM00825">
    <property type="entry name" value="PKS_KS"/>
    <property type="match status" value="1"/>
</dbReference>
<dbReference type="Gene3D" id="1.10.1200.10">
    <property type="entry name" value="ACP-like"/>
    <property type="match status" value="2"/>
</dbReference>
<feature type="region of interest" description="C-terminal hotdog fold" evidence="5">
    <location>
        <begin position="1446"/>
        <end position="1593"/>
    </location>
</feature>
<dbReference type="InterPro" id="IPR009081">
    <property type="entry name" value="PP-bd_ACP"/>
</dbReference>
<feature type="compositionally biased region" description="Polar residues" evidence="6">
    <location>
        <begin position="1268"/>
        <end position="1279"/>
    </location>
</feature>
<feature type="region of interest" description="Disordered" evidence="6">
    <location>
        <begin position="1706"/>
        <end position="1741"/>
    </location>
</feature>
<name>A0AAV9P0K9_9PEZI</name>
<evidence type="ECO:0000256" key="4">
    <source>
        <dbReference type="ARBA" id="ARBA00022737"/>
    </source>
</evidence>
<keyword evidence="3" id="KW-0808">Transferase</keyword>
<dbReference type="PROSITE" id="PS52004">
    <property type="entry name" value="KS3_2"/>
    <property type="match status" value="1"/>
</dbReference>
<dbReference type="SUPFAM" id="SSF53474">
    <property type="entry name" value="alpha/beta-Hydrolases"/>
    <property type="match status" value="1"/>
</dbReference>
<feature type="active site" description="Proton acceptor; for dehydratase activity" evidence="5">
    <location>
        <position position="1318"/>
    </location>
</feature>
<dbReference type="SUPFAM" id="SSF52151">
    <property type="entry name" value="FabD/lysophospholipase-like"/>
    <property type="match status" value="1"/>
</dbReference>
<dbReference type="InterPro" id="IPR001227">
    <property type="entry name" value="Ac_transferase_dom_sf"/>
</dbReference>
<dbReference type="SUPFAM" id="SSF53901">
    <property type="entry name" value="Thiolase-like"/>
    <property type="match status" value="1"/>
</dbReference>
<dbReference type="InterPro" id="IPR032088">
    <property type="entry name" value="SAT"/>
</dbReference>
<dbReference type="Gene3D" id="3.30.70.3290">
    <property type="match status" value="1"/>
</dbReference>
<dbReference type="GO" id="GO:0044550">
    <property type="term" value="P:secondary metabolite biosynthetic process"/>
    <property type="evidence" value="ECO:0007669"/>
    <property type="project" value="TreeGrafter"/>
</dbReference>
<dbReference type="Pfam" id="PF16073">
    <property type="entry name" value="SAT"/>
    <property type="match status" value="1"/>
</dbReference>
<evidence type="ECO:0000313" key="10">
    <source>
        <dbReference type="EMBL" id="KAK5166036.1"/>
    </source>
</evidence>
<dbReference type="InterPro" id="IPR029058">
    <property type="entry name" value="AB_hydrolase_fold"/>
</dbReference>
<dbReference type="Gene3D" id="3.40.50.1820">
    <property type="entry name" value="alpha/beta hydrolase"/>
    <property type="match status" value="1"/>
</dbReference>
<dbReference type="EMBL" id="JAVRRT010000014">
    <property type="protein sequence ID" value="KAK5166036.1"/>
    <property type="molecule type" value="Genomic_DNA"/>
</dbReference>
<dbReference type="GeneID" id="89929630"/>
<sequence>MAHPTLAFFGGQGSRALFGQDALKQLRVESASTHAVALLLTSCHSAFLSEVLELESHGEAKMWASFDGLGTPEQLVSVPKEFQSNPIVEGVMLCLRQLKDYLVWFQSSHRRAPTAVAGFCSGAIPAMVAASAKDVPDFIERSKEAIRLAFSIGLRVGELSYRIAGGGWQDRPWSLAVRGLSRSDLEDILAKFNEQEGLSEGSGLLVSTISNTDNNISIVGEGSLLARLRSTYLPATVTCRDIQVHGLYHGRDQALSALESVLADVKRRHILFPTLDDLRVPAWTSQNESSICRDSNLPCSLLEHTVRGIMVQTADWASTWTKIISSPITGGDKLSVVAIGPGAYHFLSTPSSRAASTRAEVLDVADITPDRSIECDQNDIAIVGMSARFPLSSSRQELWNMVAEGKDALRPIPESRFGDVALGERSASTNTGNFLDDPFLFDHEFFNISPREAKSMDPQQKLLLRGAKEALDDAGYVPNATKSLQAKSTGCYIGAATEDYAHNLRDNVDTHYSTGTLRAFLSGKVSYAFGLSGPSSVIDTACSSSLVAISQACRALVNGDCSAALAGGVNAMTSLNMYLGLSRAHFLSPTGQCKSFSDKADGYSRSEGCGLFVLKRLPDAIIENDHIHGVIKAAEVNHSGMARSITHPHQQTQEDLYRNLLSTSGIDPASITVVEAHGTGTQAGDTVEVAGLHSVFGSSRTAERPLYIGSIKANIGHLEAAAGAAGLAKVLCMFREQKIPPQISARKLNPGFPDLEARHIQIPTQLQAWNTRSREPRKALLNSFGAAGSNAAIILQEWPAGNDSRLCRKRTAYNCVITAKRKIDVQQYCSRYLSMLTARPTEAIEDICYTSTARRQAYDYRISLVCQSTQDLAEQLETPVEPVRCSSSERPYVLVFSGQGCFYPGMSKGLLTTMPVFREAMGRCDEIITSLGHRSVLSMIEDEYVPCDATDSILYAQLACFFVEYALATMWMAWNVRPAMVVGHSLGEYVALVVGGVLSLTDALRVVAHRAELMIDKCRIGETAMLACNQSACHLEDLICSSRDKFNGLSVACKNSPVDTVVSGPVAAINSLQETLRLDDGRCQRLQVPLGYHSTAVDAVWGPLRDFCANVTMSRPSIPTGSCLHGRMLISEDISPKYLPDQMRGSVRFADLITSIMASEQLREPIFIETGPSPITLPLIRNSISDKDCLLLPTLKRNSDPWVTICSSLRTLSLTNNTIRWRAVFDGTGARLTETPAYPFQQQSIFCKPVQRNEDTTEKEQVSDVWSAGSQQMDETSDLSNTKSFYPLDNIESRKVQGSTSCRYELDFSSIEKYVLGHVVGGWPLCPASIYHGILLEALITESESTLTSSIVVQHVHFSKPLLALPKSPERKIALDIQPARDVNGQKDAQQFTFSSCPASGKHGSNEHCTGSVSYLPPAEVDQYLVQKAGQLGRRAIRRQAWQPSGRVFDTHVIYNVIFPRIVAYSSAYHTLRELTASNDGVEAWGLFRLPACETTMRNGVPSATFVDTLLHAAGFLANVKVNSSEACICAEIQTCTMSEKPLDCRQDYQIYCRLQETGTAFVGESYAMDSEGSVLAAIEGMKFNRLQLRALQTHLSMVAGDRDAPGEDQQLRESHWTTDQDTSSRADSAKDVESTLHDIAAGVSGLSKKLIDDQKRLEDLGFDSLLQLELRSAIRKHFSSYSLELPPSLNEWTLCTLRDTIVQQRGDEMQPRSPRGAGESTSVKAQNTKGSDGKVSTGSNTEDVVGLISRLTGTPSAQVSFDAPLDSLGIDSLMMFELQRMLYTRYGQPQGDVQIHSELTVQELQDIFLNPPEPRAVDKIDGVADLTFTPTSRALPSVRMAKIQVDASGRPPLFLFHDGSGTVECYRRLKQLGCDVFAIANPIMERGVHWAKDLVGMARHYAAAIAALPTRTVILSGWSFGGVLAYEIAQHLAPLGTTVQGVMFIDSPPPIHHEPLPPPIVDYILNANRKSKLAPRGDARAIVASQFEMHARFLAEYSPSASEAHVAVDTQYVMLQCQDTFDAMGLCGVEYAWLGDSGMRSESTRQWECILGRQMVVLGIPGNHFEPFSSSKISSTSTGLKKAYDRIALQT</sequence>
<dbReference type="InterPro" id="IPR036736">
    <property type="entry name" value="ACP-like_sf"/>
</dbReference>
<dbReference type="InterPro" id="IPR014031">
    <property type="entry name" value="Ketoacyl_synth_C"/>
</dbReference>
<dbReference type="Pfam" id="PF02801">
    <property type="entry name" value="Ketoacyl-synt_C"/>
    <property type="match status" value="1"/>
</dbReference>
<gene>
    <name evidence="10" type="primary">pks1</name>
    <name evidence="10" type="ORF">LTR77_008297</name>
</gene>
<dbReference type="Gene3D" id="3.10.129.110">
    <property type="entry name" value="Polyketide synthase dehydratase"/>
    <property type="match status" value="1"/>
</dbReference>
<keyword evidence="4" id="KW-0677">Repeat</keyword>
<dbReference type="InterPro" id="IPR014030">
    <property type="entry name" value="Ketoacyl_synth_N"/>
</dbReference>
<evidence type="ECO:0000256" key="5">
    <source>
        <dbReference type="PROSITE-ProRule" id="PRU01363"/>
    </source>
</evidence>
<evidence type="ECO:0000259" key="9">
    <source>
        <dbReference type="PROSITE" id="PS52019"/>
    </source>
</evidence>
<dbReference type="PANTHER" id="PTHR43775">
    <property type="entry name" value="FATTY ACID SYNTHASE"/>
    <property type="match status" value="1"/>
</dbReference>
<evidence type="ECO:0000259" key="8">
    <source>
        <dbReference type="PROSITE" id="PS52004"/>
    </source>
</evidence>
<dbReference type="InterPro" id="IPR050091">
    <property type="entry name" value="PKS_NRPS_Biosynth_Enz"/>
</dbReference>
<dbReference type="PROSITE" id="PS00606">
    <property type="entry name" value="KS3_1"/>
    <property type="match status" value="1"/>
</dbReference>